<dbReference type="Proteomes" id="UP001596258">
    <property type="component" value="Unassembled WGS sequence"/>
</dbReference>
<dbReference type="RefSeq" id="WP_125574992.1">
    <property type="nucleotide sequence ID" value="NZ_JBHSSO010000070.1"/>
</dbReference>
<keyword evidence="1" id="KW-0812">Transmembrane</keyword>
<organism evidence="2 3">
    <name type="scientific">Levilactobacillus angrenensis</name>
    <dbReference type="NCBI Taxonomy" id="2486020"/>
    <lineage>
        <taxon>Bacteria</taxon>
        <taxon>Bacillati</taxon>
        <taxon>Bacillota</taxon>
        <taxon>Bacilli</taxon>
        <taxon>Lactobacillales</taxon>
        <taxon>Lactobacillaceae</taxon>
        <taxon>Levilactobacillus</taxon>
    </lineage>
</organism>
<keyword evidence="3" id="KW-1185">Reference proteome</keyword>
<evidence type="ECO:0000313" key="3">
    <source>
        <dbReference type="Proteomes" id="UP001596258"/>
    </source>
</evidence>
<gene>
    <name evidence="2" type="ORF">ACFP1M_11720</name>
</gene>
<evidence type="ECO:0000313" key="2">
    <source>
        <dbReference type="EMBL" id="MFC6290842.1"/>
    </source>
</evidence>
<name>A0ABW1UBK7_9LACO</name>
<evidence type="ECO:0000256" key="1">
    <source>
        <dbReference type="SAM" id="Phobius"/>
    </source>
</evidence>
<comment type="caution">
    <text evidence="2">The sequence shown here is derived from an EMBL/GenBank/DDBJ whole genome shotgun (WGS) entry which is preliminary data.</text>
</comment>
<protein>
    <submittedName>
        <fullName evidence="2">Uncharacterized protein</fullName>
    </submittedName>
</protein>
<feature type="transmembrane region" description="Helical" evidence="1">
    <location>
        <begin position="48"/>
        <end position="65"/>
    </location>
</feature>
<reference evidence="3" key="1">
    <citation type="journal article" date="2019" name="Int. J. Syst. Evol. Microbiol.">
        <title>The Global Catalogue of Microorganisms (GCM) 10K type strain sequencing project: providing services to taxonomists for standard genome sequencing and annotation.</title>
        <authorList>
            <consortium name="The Broad Institute Genomics Platform"/>
            <consortium name="The Broad Institute Genome Sequencing Center for Infectious Disease"/>
            <person name="Wu L."/>
            <person name="Ma J."/>
        </authorList>
    </citation>
    <scope>NUCLEOTIDE SEQUENCE [LARGE SCALE GENOMIC DNA]</scope>
    <source>
        <strain evidence="3">CCM 8893</strain>
    </source>
</reference>
<dbReference type="EMBL" id="JBHSSO010000070">
    <property type="protein sequence ID" value="MFC6290842.1"/>
    <property type="molecule type" value="Genomic_DNA"/>
</dbReference>
<keyword evidence="1" id="KW-0472">Membrane</keyword>
<proteinExistence type="predicted"/>
<feature type="transmembrane region" description="Helical" evidence="1">
    <location>
        <begin position="21"/>
        <end position="42"/>
    </location>
</feature>
<accession>A0ABW1UBK7</accession>
<sequence>MRTSRQLSPALHHDLVGYAEALPLLVGVLWLTGRLALSPALFAWNEVAWYWVCCYLTFPWAISQVRRWQREVQSPQVPRGTRTARGVVTGALAFLAAPLIVVGNLLVPLVG</sequence>
<keyword evidence="1" id="KW-1133">Transmembrane helix</keyword>
<feature type="transmembrane region" description="Helical" evidence="1">
    <location>
        <begin position="86"/>
        <end position="107"/>
    </location>
</feature>